<dbReference type="Gene3D" id="3.90.1680.10">
    <property type="entry name" value="SOS response associated peptidase-like"/>
    <property type="match status" value="1"/>
</dbReference>
<evidence type="ECO:0000313" key="10">
    <source>
        <dbReference type="EMBL" id="EXJ15371.1"/>
    </source>
</evidence>
<evidence type="ECO:0000313" key="11">
    <source>
        <dbReference type="Proteomes" id="UP000019460"/>
    </source>
</evidence>
<dbReference type="Pfam" id="PF02586">
    <property type="entry name" value="SRAP"/>
    <property type="match status" value="1"/>
</dbReference>
<name>W9VEH0_9GAMM</name>
<dbReference type="GO" id="GO:0003697">
    <property type="term" value="F:single-stranded DNA binding"/>
    <property type="evidence" value="ECO:0007669"/>
    <property type="project" value="InterPro"/>
</dbReference>
<dbReference type="GO" id="GO:0016829">
    <property type="term" value="F:lyase activity"/>
    <property type="evidence" value="ECO:0007669"/>
    <property type="project" value="UniProtKB-KW"/>
</dbReference>
<dbReference type="EMBL" id="AONC01000027">
    <property type="protein sequence ID" value="EXJ15371.1"/>
    <property type="molecule type" value="Genomic_DNA"/>
</dbReference>
<keyword evidence="7" id="KW-0456">Lyase</keyword>
<protein>
    <recommendedName>
        <fullName evidence="8">Abasic site processing protein</fullName>
        <ecNumber evidence="8">3.4.-.-</ecNumber>
    </recommendedName>
</protein>
<dbReference type="eggNOG" id="COG2135">
    <property type="taxonomic scope" value="Bacteria"/>
</dbReference>
<feature type="region of interest" description="Disordered" evidence="9">
    <location>
        <begin position="202"/>
        <end position="226"/>
    </location>
</feature>
<keyword evidence="5" id="KW-0190">Covalent protein-DNA linkage</keyword>
<keyword evidence="6" id="KW-0238">DNA-binding</keyword>
<evidence type="ECO:0000256" key="8">
    <source>
        <dbReference type="RuleBase" id="RU364100"/>
    </source>
</evidence>
<dbReference type="OrthoDB" id="6192129at2"/>
<accession>W9VEH0</accession>
<feature type="compositionally biased region" description="Basic and acidic residues" evidence="9">
    <location>
        <begin position="202"/>
        <end position="217"/>
    </location>
</feature>
<comment type="similarity">
    <text evidence="1 8">Belongs to the SOS response-associated peptidase family.</text>
</comment>
<dbReference type="GO" id="GO:0006508">
    <property type="term" value="P:proteolysis"/>
    <property type="evidence" value="ECO:0007669"/>
    <property type="project" value="UniProtKB-KW"/>
</dbReference>
<reference evidence="10 11" key="1">
    <citation type="submission" date="2012-11" db="EMBL/GenBank/DDBJ databases">
        <title>Genome assembly of Thiorhodococcus sp. AK35.</title>
        <authorList>
            <person name="Nupur N."/>
            <person name="Khatri I."/>
            <person name="Subramanian S."/>
            <person name="Pinnaka A."/>
        </authorList>
    </citation>
    <scope>NUCLEOTIDE SEQUENCE [LARGE SCALE GENOMIC DNA]</scope>
    <source>
        <strain evidence="10 11">AK35</strain>
    </source>
</reference>
<dbReference type="PANTHER" id="PTHR13604:SF0">
    <property type="entry name" value="ABASIC SITE PROCESSING PROTEIN HMCES"/>
    <property type="match status" value="1"/>
</dbReference>
<dbReference type="AlphaFoldDB" id="W9VEH0"/>
<dbReference type="PANTHER" id="PTHR13604">
    <property type="entry name" value="DC12-RELATED"/>
    <property type="match status" value="1"/>
</dbReference>
<dbReference type="EC" id="3.4.-.-" evidence="8"/>
<dbReference type="InterPro" id="IPR003738">
    <property type="entry name" value="SRAP"/>
</dbReference>
<dbReference type="GO" id="GO:0106300">
    <property type="term" value="P:protein-DNA covalent cross-linking repair"/>
    <property type="evidence" value="ECO:0007669"/>
    <property type="project" value="InterPro"/>
</dbReference>
<evidence type="ECO:0000256" key="9">
    <source>
        <dbReference type="SAM" id="MobiDB-lite"/>
    </source>
</evidence>
<dbReference type="SUPFAM" id="SSF143081">
    <property type="entry name" value="BB1717-like"/>
    <property type="match status" value="1"/>
</dbReference>
<keyword evidence="4 8" id="KW-0378">Hydrolase</keyword>
<dbReference type="RefSeq" id="WP_043753014.1">
    <property type="nucleotide sequence ID" value="NZ_AONC01000027.1"/>
</dbReference>
<sequence>MCGRFALFSHPEALAFDLEAEGGFDFPPPRFNIAPGSPILALRSAPDGRRSFANLHWGLIPSWAKDRRFGYRTINARAETLAEKPSFRDAFMKRRCLIPADGFYEWETTDSGKQPYFIRRAEAGLLAFAGLWGRWTDRETGEVVESATIVVTRANDLVGRIHDRMPVILDPDDFGIWLDPRSAPGPTLKGLLRPMASESLDMHPVDPRVGRSTHDDPGLIQPIEGR</sequence>
<evidence type="ECO:0000256" key="7">
    <source>
        <dbReference type="ARBA" id="ARBA00023239"/>
    </source>
</evidence>
<evidence type="ECO:0000256" key="3">
    <source>
        <dbReference type="ARBA" id="ARBA00022763"/>
    </source>
</evidence>
<gene>
    <name evidence="10" type="ORF">D779_1467</name>
</gene>
<evidence type="ECO:0000256" key="5">
    <source>
        <dbReference type="ARBA" id="ARBA00023124"/>
    </source>
</evidence>
<keyword evidence="2 8" id="KW-0645">Protease</keyword>
<dbReference type="InterPro" id="IPR036590">
    <property type="entry name" value="SRAP-like"/>
</dbReference>
<proteinExistence type="inferred from homology"/>
<dbReference type="GO" id="GO:0008233">
    <property type="term" value="F:peptidase activity"/>
    <property type="evidence" value="ECO:0007669"/>
    <property type="project" value="UniProtKB-KW"/>
</dbReference>
<keyword evidence="3" id="KW-0227">DNA damage</keyword>
<evidence type="ECO:0000256" key="2">
    <source>
        <dbReference type="ARBA" id="ARBA00022670"/>
    </source>
</evidence>
<keyword evidence="11" id="KW-1185">Reference proteome</keyword>
<dbReference type="Proteomes" id="UP000019460">
    <property type="component" value="Unassembled WGS sequence"/>
</dbReference>
<evidence type="ECO:0000256" key="1">
    <source>
        <dbReference type="ARBA" id="ARBA00008136"/>
    </source>
</evidence>
<evidence type="ECO:0000256" key="4">
    <source>
        <dbReference type="ARBA" id="ARBA00022801"/>
    </source>
</evidence>
<organism evidence="10 11">
    <name type="scientific">Imhoffiella purpurea</name>
    <dbReference type="NCBI Taxonomy" id="1249627"/>
    <lineage>
        <taxon>Bacteria</taxon>
        <taxon>Pseudomonadati</taxon>
        <taxon>Pseudomonadota</taxon>
        <taxon>Gammaproteobacteria</taxon>
        <taxon>Chromatiales</taxon>
        <taxon>Chromatiaceae</taxon>
        <taxon>Imhoffiella</taxon>
    </lineage>
</organism>
<dbReference type="STRING" id="1249627.D779_1467"/>
<evidence type="ECO:0000256" key="6">
    <source>
        <dbReference type="ARBA" id="ARBA00023125"/>
    </source>
</evidence>
<comment type="caution">
    <text evidence="10">The sequence shown here is derived from an EMBL/GenBank/DDBJ whole genome shotgun (WGS) entry which is preliminary data.</text>
</comment>